<name>A0A6H5HV88_9HEMI</name>
<feature type="non-terminal residue" evidence="1">
    <location>
        <position position="67"/>
    </location>
</feature>
<protein>
    <submittedName>
        <fullName evidence="1">Uncharacterized protein</fullName>
    </submittedName>
</protein>
<evidence type="ECO:0000313" key="1">
    <source>
        <dbReference type="EMBL" id="CAB0020765.1"/>
    </source>
</evidence>
<sequence length="67" mass="7727">MRCDMRHDERTPMYFMRLTSSLYLWYESAATSPLALPFEKSGRVCVILSQMLGPFPAGKNIDNHPFT</sequence>
<dbReference type="EMBL" id="CADCXU010035721">
    <property type="protein sequence ID" value="CAB0020765.1"/>
    <property type="molecule type" value="Genomic_DNA"/>
</dbReference>
<feature type="non-terminal residue" evidence="1">
    <location>
        <position position="1"/>
    </location>
</feature>
<dbReference type="Proteomes" id="UP000479000">
    <property type="component" value="Unassembled WGS sequence"/>
</dbReference>
<dbReference type="AlphaFoldDB" id="A0A6H5HV88"/>
<accession>A0A6H5HV88</accession>
<organism evidence="1 2">
    <name type="scientific">Nesidiocoris tenuis</name>
    <dbReference type="NCBI Taxonomy" id="355587"/>
    <lineage>
        <taxon>Eukaryota</taxon>
        <taxon>Metazoa</taxon>
        <taxon>Ecdysozoa</taxon>
        <taxon>Arthropoda</taxon>
        <taxon>Hexapoda</taxon>
        <taxon>Insecta</taxon>
        <taxon>Pterygota</taxon>
        <taxon>Neoptera</taxon>
        <taxon>Paraneoptera</taxon>
        <taxon>Hemiptera</taxon>
        <taxon>Heteroptera</taxon>
        <taxon>Panheteroptera</taxon>
        <taxon>Cimicomorpha</taxon>
        <taxon>Miridae</taxon>
        <taxon>Dicyphina</taxon>
        <taxon>Nesidiocoris</taxon>
    </lineage>
</organism>
<reference evidence="1 2" key="1">
    <citation type="submission" date="2020-02" db="EMBL/GenBank/DDBJ databases">
        <authorList>
            <person name="Ferguson B K."/>
        </authorList>
    </citation>
    <scope>NUCLEOTIDE SEQUENCE [LARGE SCALE GENOMIC DNA]</scope>
</reference>
<proteinExistence type="predicted"/>
<evidence type="ECO:0000313" key="2">
    <source>
        <dbReference type="Proteomes" id="UP000479000"/>
    </source>
</evidence>
<gene>
    <name evidence="1" type="ORF">NTEN_LOCUS24312</name>
</gene>
<keyword evidence="2" id="KW-1185">Reference proteome</keyword>